<gene>
    <name evidence="1" type="ORF">CKM354_000894300</name>
</gene>
<organism evidence="1 2">
    <name type="scientific">Cercospora kikuchii</name>
    <dbReference type="NCBI Taxonomy" id="84275"/>
    <lineage>
        <taxon>Eukaryota</taxon>
        <taxon>Fungi</taxon>
        <taxon>Dikarya</taxon>
        <taxon>Ascomycota</taxon>
        <taxon>Pezizomycotina</taxon>
        <taxon>Dothideomycetes</taxon>
        <taxon>Dothideomycetidae</taxon>
        <taxon>Mycosphaerellales</taxon>
        <taxon>Mycosphaerellaceae</taxon>
        <taxon>Cercospora</taxon>
    </lineage>
</organism>
<evidence type="ECO:0000313" key="1">
    <source>
        <dbReference type="EMBL" id="GIZ45791.1"/>
    </source>
</evidence>
<dbReference type="Proteomes" id="UP000825890">
    <property type="component" value="Unassembled WGS sequence"/>
</dbReference>
<protein>
    <submittedName>
        <fullName evidence="1">Uncharacterized protein</fullName>
    </submittedName>
</protein>
<name>A0A9P3CNC7_9PEZI</name>
<keyword evidence="2" id="KW-1185">Reference proteome</keyword>
<dbReference type="RefSeq" id="XP_044660278.1">
    <property type="nucleotide sequence ID" value="XM_044804343.1"/>
</dbReference>
<dbReference type="AlphaFoldDB" id="A0A9P3CNC7"/>
<dbReference type="OrthoDB" id="3647820at2759"/>
<reference evidence="1 2" key="1">
    <citation type="submission" date="2021-01" db="EMBL/GenBank/DDBJ databases">
        <title>Cercospora kikuchii MAFF 305040 whole genome shotgun sequence.</title>
        <authorList>
            <person name="Kashiwa T."/>
            <person name="Suzuki T."/>
        </authorList>
    </citation>
    <scope>NUCLEOTIDE SEQUENCE [LARGE SCALE GENOMIC DNA]</scope>
    <source>
        <strain evidence="1 2">MAFF 305040</strain>
    </source>
</reference>
<proteinExistence type="predicted"/>
<dbReference type="GeneID" id="68294518"/>
<dbReference type="Gene3D" id="2.120.10.70">
    <property type="entry name" value="Fucose-specific lectin"/>
    <property type="match status" value="1"/>
</dbReference>
<accession>A0A9P3CNC7</accession>
<dbReference type="EMBL" id="BOLY01000005">
    <property type="protein sequence ID" value="GIZ45791.1"/>
    <property type="molecule type" value="Genomic_DNA"/>
</dbReference>
<comment type="caution">
    <text evidence="1">The sequence shown here is derived from an EMBL/GenBank/DDBJ whole genome shotgun (WGS) entry which is preliminary data.</text>
</comment>
<sequence>MAPTAGTTGSGPAAFASIMGAGGKSTVYFVDKEGTIQAWQQRRLVPESMYLDPPKNPKNDKEALLAKDKNLWNRRNYDLPEVSTQESKVIKTASGDLSVVTLTEGGAASGQYQVRLYYASDKKDTGGVSILSELCLDLDPADGYKPTGKFSNAEGAGPDGYWYKGQLDEAKIEVKEGSSISAHVQLGKTPAASAVKVYYWPANPKPSKDGYGAEDRPAIAWITLDYKYGWLSTESGI</sequence>
<evidence type="ECO:0000313" key="2">
    <source>
        <dbReference type="Proteomes" id="UP000825890"/>
    </source>
</evidence>